<feature type="chain" id="PRO_5026095367" evidence="1">
    <location>
        <begin position="17"/>
        <end position="76"/>
    </location>
</feature>
<comment type="caution">
    <text evidence="2">The sequence shown here is derived from an EMBL/GenBank/DDBJ whole genome shotgun (WGS) entry which is preliminary data.</text>
</comment>
<sequence length="76" mass="8977">ISVFIVALFTVVKLWKQPKCPSTDKWIKKMWHTHTEEYYSARRKKEILPSATTCVELDDVMLNEISQTEKDKFCLV</sequence>
<keyword evidence="1" id="KW-0732">Signal</keyword>
<keyword evidence="3" id="KW-1185">Reference proteome</keyword>
<organism evidence="2 3">
    <name type="scientific">Crocuta crocuta</name>
    <name type="common">Spotted hyena</name>
    <dbReference type="NCBI Taxonomy" id="9678"/>
    <lineage>
        <taxon>Eukaryota</taxon>
        <taxon>Metazoa</taxon>
        <taxon>Chordata</taxon>
        <taxon>Craniata</taxon>
        <taxon>Vertebrata</taxon>
        <taxon>Euteleostomi</taxon>
        <taxon>Mammalia</taxon>
        <taxon>Eutheria</taxon>
        <taxon>Laurasiatheria</taxon>
        <taxon>Carnivora</taxon>
        <taxon>Feliformia</taxon>
        <taxon>Hyaenidae</taxon>
        <taxon>Crocuta</taxon>
    </lineage>
</organism>
<dbReference type="Proteomes" id="UP000475037">
    <property type="component" value="Unassembled WGS sequence"/>
</dbReference>
<feature type="signal peptide" evidence="1">
    <location>
        <begin position="1"/>
        <end position="16"/>
    </location>
</feature>
<dbReference type="AlphaFoldDB" id="A0A6G1AME7"/>
<feature type="non-terminal residue" evidence="2">
    <location>
        <position position="76"/>
    </location>
</feature>
<dbReference type="EMBL" id="VOAJ01004661">
    <property type="protein sequence ID" value="KAF0876906.1"/>
    <property type="molecule type" value="Genomic_DNA"/>
</dbReference>
<gene>
    <name evidence="2" type="primary">Pol_382</name>
    <name evidence="2" type="ORF">FOF47_R07914</name>
</gene>
<feature type="non-terminal residue" evidence="2">
    <location>
        <position position="1"/>
    </location>
</feature>
<reference evidence="2 3" key="1">
    <citation type="submission" date="2019-11" db="EMBL/GenBank/DDBJ databases">
        <authorList>
            <person name="Yang C."/>
            <person name="Li F."/>
        </authorList>
    </citation>
    <scope>NUCLEOTIDE SEQUENCE [LARGE SCALE GENOMIC DNA]</scope>
    <source>
        <strain evidence="2">KB4526</strain>
        <tissue evidence="2">Muscle</tissue>
    </source>
</reference>
<accession>A0A6G1AME7</accession>
<proteinExistence type="predicted"/>
<evidence type="ECO:0000256" key="1">
    <source>
        <dbReference type="SAM" id="SignalP"/>
    </source>
</evidence>
<evidence type="ECO:0000313" key="2">
    <source>
        <dbReference type="EMBL" id="KAF0876906.1"/>
    </source>
</evidence>
<name>A0A6G1AME7_CROCR</name>
<evidence type="ECO:0000313" key="3">
    <source>
        <dbReference type="Proteomes" id="UP000475037"/>
    </source>
</evidence>
<protein>
    <submittedName>
        <fullName evidence="2">LORF2 protein</fullName>
    </submittedName>
</protein>